<keyword evidence="8 11" id="KW-1133">Transmembrane helix</keyword>
<feature type="domain" description="Histidine kinase" evidence="13">
    <location>
        <begin position="248"/>
        <end position="459"/>
    </location>
</feature>
<dbReference type="PRINTS" id="PR00344">
    <property type="entry name" value="BCTRLSENSOR"/>
</dbReference>
<evidence type="ECO:0000256" key="8">
    <source>
        <dbReference type="ARBA" id="ARBA00022989"/>
    </source>
</evidence>
<dbReference type="Gene3D" id="6.10.340.10">
    <property type="match status" value="1"/>
</dbReference>
<evidence type="ECO:0000256" key="9">
    <source>
        <dbReference type="ARBA" id="ARBA00023012"/>
    </source>
</evidence>
<organism evidence="15 16">
    <name type="scientific">Aeromicrobium erythreum</name>
    <dbReference type="NCBI Taxonomy" id="2041"/>
    <lineage>
        <taxon>Bacteria</taxon>
        <taxon>Bacillati</taxon>
        <taxon>Actinomycetota</taxon>
        <taxon>Actinomycetes</taxon>
        <taxon>Propionibacteriales</taxon>
        <taxon>Nocardioidaceae</taxon>
        <taxon>Aeromicrobium</taxon>
    </lineage>
</organism>
<evidence type="ECO:0000256" key="3">
    <source>
        <dbReference type="ARBA" id="ARBA00012438"/>
    </source>
</evidence>
<dbReference type="EMBL" id="CP011502">
    <property type="protein sequence ID" value="ALX03280.1"/>
    <property type="molecule type" value="Genomic_DNA"/>
</dbReference>
<feature type="transmembrane region" description="Helical" evidence="11">
    <location>
        <begin position="164"/>
        <end position="185"/>
    </location>
</feature>
<dbReference type="PROSITE" id="PS50109">
    <property type="entry name" value="HIS_KIN"/>
    <property type="match status" value="1"/>
</dbReference>
<dbReference type="InterPro" id="IPR004358">
    <property type="entry name" value="Sig_transdc_His_kin-like_C"/>
</dbReference>
<dbReference type="InterPro" id="IPR036890">
    <property type="entry name" value="HATPase_C_sf"/>
</dbReference>
<dbReference type="Gene3D" id="3.30.565.10">
    <property type="entry name" value="Histidine kinase-like ATPase, C-terminal domain"/>
    <property type="match status" value="1"/>
</dbReference>
<dbReference type="Proteomes" id="UP000067689">
    <property type="component" value="Chromosome"/>
</dbReference>
<dbReference type="PANTHER" id="PTHR45436">
    <property type="entry name" value="SENSOR HISTIDINE KINASE YKOH"/>
    <property type="match status" value="1"/>
</dbReference>
<dbReference type="CDD" id="cd00082">
    <property type="entry name" value="HisKA"/>
    <property type="match status" value="1"/>
</dbReference>
<dbReference type="InterPro" id="IPR036097">
    <property type="entry name" value="HisK_dim/P_sf"/>
</dbReference>
<dbReference type="InterPro" id="IPR003660">
    <property type="entry name" value="HAMP_dom"/>
</dbReference>
<keyword evidence="9" id="KW-0902">Two-component regulatory system</keyword>
<keyword evidence="5" id="KW-0808">Transferase</keyword>
<evidence type="ECO:0000259" key="14">
    <source>
        <dbReference type="PROSITE" id="PS50885"/>
    </source>
</evidence>
<dbReference type="Gene3D" id="1.10.287.130">
    <property type="match status" value="1"/>
</dbReference>
<dbReference type="AlphaFoldDB" id="A0A0U4AS39"/>
<dbReference type="OrthoDB" id="9786919at2"/>
<dbReference type="SMART" id="SM00388">
    <property type="entry name" value="HisKA"/>
    <property type="match status" value="1"/>
</dbReference>
<evidence type="ECO:0000256" key="1">
    <source>
        <dbReference type="ARBA" id="ARBA00000085"/>
    </source>
</evidence>
<dbReference type="Pfam" id="PF02518">
    <property type="entry name" value="HATPase_c"/>
    <property type="match status" value="1"/>
</dbReference>
<evidence type="ECO:0000256" key="12">
    <source>
        <dbReference type="SAM" id="SignalP"/>
    </source>
</evidence>
<evidence type="ECO:0000313" key="15">
    <source>
        <dbReference type="EMBL" id="ALX03280.1"/>
    </source>
</evidence>
<comment type="catalytic activity">
    <reaction evidence="1">
        <text>ATP + protein L-histidine = ADP + protein N-phospho-L-histidine.</text>
        <dbReference type="EC" id="2.7.13.3"/>
    </reaction>
</comment>
<evidence type="ECO:0000256" key="4">
    <source>
        <dbReference type="ARBA" id="ARBA00022553"/>
    </source>
</evidence>
<gene>
    <name evidence="15" type="ORF">AERYTH_00485</name>
</gene>
<evidence type="ECO:0000259" key="13">
    <source>
        <dbReference type="PROSITE" id="PS50109"/>
    </source>
</evidence>
<keyword evidence="10 11" id="KW-0472">Membrane</keyword>
<dbReference type="InterPro" id="IPR050428">
    <property type="entry name" value="TCS_sensor_his_kinase"/>
</dbReference>
<dbReference type="GO" id="GO:0000155">
    <property type="term" value="F:phosphorelay sensor kinase activity"/>
    <property type="evidence" value="ECO:0007669"/>
    <property type="project" value="InterPro"/>
</dbReference>
<feature type="transmembrane region" description="Helical" evidence="11">
    <location>
        <begin position="21"/>
        <end position="44"/>
    </location>
</feature>
<dbReference type="EC" id="2.7.13.3" evidence="3"/>
<evidence type="ECO:0000256" key="11">
    <source>
        <dbReference type="SAM" id="Phobius"/>
    </source>
</evidence>
<evidence type="ECO:0000256" key="7">
    <source>
        <dbReference type="ARBA" id="ARBA00022777"/>
    </source>
</evidence>
<dbReference type="InterPro" id="IPR003661">
    <property type="entry name" value="HisK_dim/P_dom"/>
</dbReference>
<dbReference type="SMART" id="SM00304">
    <property type="entry name" value="HAMP"/>
    <property type="match status" value="1"/>
</dbReference>
<dbReference type="SMART" id="SM00387">
    <property type="entry name" value="HATPase_c"/>
    <property type="match status" value="1"/>
</dbReference>
<feature type="signal peptide" evidence="12">
    <location>
        <begin position="1"/>
        <end position="30"/>
    </location>
</feature>
<dbReference type="InterPro" id="IPR005467">
    <property type="entry name" value="His_kinase_dom"/>
</dbReference>
<evidence type="ECO:0000256" key="5">
    <source>
        <dbReference type="ARBA" id="ARBA00022679"/>
    </source>
</evidence>
<evidence type="ECO:0000256" key="6">
    <source>
        <dbReference type="ARBA" id="ARBA00022692"/>
    </source>
</evidence>
<keyword evidence="12" id="KW-0732">Signal</keyword>
<dbReference type="PATRIC" id="fig|2041.4.peg.99"/>
<dbReference type="CDD" id="cd06225">
    <property type="entry name" value="HAMP"/>
    <property type="match status" value="1"/>
</dbReference>
<dbReference type="PROSITE" id="PS50885">
    <property type="entry name" value="HAMP"/>
    <property type="match status" value="1"/>
</dbReference>
<accession>A0A0U4AS39</accession>
<proteinExistence type="predicted"/>
<dbReference type="SUPFAM" id="SSF55874">
    <property type="entry name" value="ATPase domain of HSP90 chaperone/DNA topoisomerase II/histidine kinase"/>
    <property type="match status" value="1"/>
</dbReference>
<keyword evidence="16" id="KW-1185">Reference proteome</keyword>
<feature type="domain" description="HAMP" evidence="14">
    <location>
        <begin position="186"/>
        <end position="240"/>
    </location>
</feature>
<dbReference type="Pfam" id="PF00672">
    <property type="entry name" value="HAMP"/>
    <property type="match status" value="1"/>
</dbReference>
<feature type="chain" id="PRO_5006846655" description="histidine kinase" evidence="12">
    <location>
        <begin position="31"/>
        <end position="463"/>
    </location>
</feature>
<dbReference type="CDD" id="cd00075">
    <property type="entry name" value="HATPase"/>
    <property type="match status" value="1"/>
</dbReference>
<dbReference type="PANTHER" id="PTHR45436:SF5">
    <property type="entry name" value="SENSOR HISTIDINE KINASE TRCS"/>
    <property type="match status" value="1"/>
</dbReference>
<dbReference type="Pfam" id="PF00512">
    <property type="entry name" value="HisKA"/>
    <property type="match status" value="1"/>
</dbReference>
<dbReference type="KEGG" id="aer:AERYTH_00485"/>
<protein>
    <recommendedName>
        <fullName evidence="3">histidine kinase</fullName>
        <ecNumber evidence="3">2.7.13.3</ecNumber>
    </recommendedName>
</protein>
<comment type="subcellular location">
    <subcellularLocation>
        <location evidence="2">Cell membrane</location>
    </subcellularLocation>
</comment>
<dbReference type="GO" id="GO:0005886">
    <property type="term" value="C:plasma membrane"/>
    <property type="evidence" value="ECO:0007669"/>
    <property type="project" value="UniProtKB-SubCell"/>
</dbReference>
<keyword evidence="7" id="KW-0418">Kinase</keyword>
<dbReference type="STRING" id="2041.AERYTH_00485"/>
<dbReference type="InterPro" id="IPR003594">
    <property type="entry name" value="HATPase_dom"/>
</dbReference>
<dbReference type="SUPFAM" id="SSF47384">
    <property type="entry name" value="Homodimeric domain of signal transducing histidine kinase"/>
    <property type="match status" value="1"/>
</dbReference>
<keyword evidence="4" id="KW-0597">Phosphoprotein</keyword>
<evidence type="ECO:0000256" key="2">
    <source>
        <dbReference type="ARBA" id="ARBA00004236"/>
    </source>
</evidence>
<keyword evidence="6 11" id="KW-0812">Transmembrane</keyword>
<evidence type="ECO:0000313" key="16">
    <source>
        <dbReference type="Proteomes" id="UP000067689"/>
    </source>
</evidence>
<evidence type="ECO:0000256" key="10">
    <source>
        <dbReference type="ARBA" id="ARBA00023136"/>
    </source>
</evidence>
<name>A0A0U4AS39_9ACTN</name>
<sequence>MDAARRRIHPFTARASLALRVALLTTGAVAAVLAVASATVYITVRAELEDSLDASLIKRADAAVAAGYSPSTMSTADTDLLAVFGIRFISVEGGRIFTRQTQTNVPFDEREIQVSLGEEKTSQRTARIAGVPYRIVAVQAGPGQALVLAQSMESTQRSLERLKVILLLTSAVGILVAGVAGWVVATNGLRPVRRLTAATERVARTAQLEPIEVTGSEHDELARLTSSFNQMMLALDASQQRQRQLVADAGHELRTPLTSLRTNIELLGQATERSDRELSIEQRREIMDDVRAQLGELTTLVGDLVELARDEPLHRAPEPLDLVDVVEQAVERVRPRAGGLVLDVRLEHWDVIGEAHVLERAVTNLLDNAVKWSPEGGTVTVRLRDGVLTVRDEGPGIAAEDLPHVFERFFRSTEARTMPGSGLGLSIVHQAAVRHGGSVRAESPPSGGTVVTFELPAADASPA</sequence>
<reference evidence="15 16" key="1">
    <citation type="journal article" date="1991" name="Int. J. Syst. Bacteriol.">
        <title>Description of the erythromycin-producing bacterium Arthrobacter sp. strain NRRL B-3381 as Aeromicrobium erythreum gen. nov., sp. nov.</title>
        <authorList>
            <person name="Miller E.S."/>
            <person name="Woese C.R."/>
            <person name="Brenner S."/>
        </authorList>
    </citation>
    <scope>NUCLEOTIDE SEQUENCE [LARGE SCALE GENOMIC DNA]</scope>
    <source>
        <strain evidence="15 16">AR18</strain>
    </source>
</reference>